<sequence>MLKSETSLGFMMKPHIGILEKELSSLTYVFKDATKVQHEHEILKDFQKYTVSLAYEAEVAIDFILVQYNVLELFFVHFLE</sequence>
<dbReference type="Proteomes" id="UP001371456">
    <property type="component" value="Unassembled WGS sequence"/>
</dbReference>
<evidence type="ECO:0000313" key="1">
    <source>
        <dbReference type="EMBL" id="KAK6789150.1"/>
    </source>
</evidence>
<name>A0AAN8TL70_SOLBU</name>
<keyword evidence="2" id="KW-1185">Reference proteome</keyword>
<evidence type="ECO:0000313" key="2">
    <source>
        <dbReference type="Proteomes" id="UP001371456"/>
    </source>
</evidence>
<organism evidence="1 2">
    <name type="scientific">Solanum bulbocastanum</name>
    <name type="common">Wild potato</name>
    <dbReference type="NCBI Taxonomy" id="147425"/>
    <lineage>
        <taxon>Eukaryota</taxon>
        <taxon>Viridiplantae</taxon>
        <taxon>Streptophyta</taxon>
        <taxon>Embryophyta</taxon>
        <taxon>Tracheophyta</taxon>
        <taxon>Spermatophyta</taxon>
        <taxon>Magnoliopsida</taxon>
        <taxon>eudicotyledons</taxon>
        <taxon>Gunneridae</taxon>
        <taxon>Pentapetalae</taxon>
        <taxon>asterids</taxon>
        <taxon>lamiids</taxon>
        <taxon>Solanales</taxon>
        <taxon>Solanaceae</taxon>
        <taxon>Solanoideae</taxon>
        <taxon>Solaneae</taxon>
        <taxon>Solanum</taxon>
    </lineage>
</organism>
<gene>
    <name evidence="1" type="ORF">RDI58_012949</name>
</gene>
<proteinExistence type="predicted"/>
<accession>A0AAN8TL70</accession>
<comment type="caution">
    <text evidence="1">The sequence shown here is derived from an EMBL/GenBank/DDBJ whole genome shotgun (WGS) entry which is preliminary data.</text>
</comment>
<reference evidence="1 2" key="1">
    <citation type="submission" date="2024-02" db="EMBL/GenBank/DDBJ databases">
        <title>de novo genome assembly of Solanum bulbocastanum strain 11H21.</title>
        <authorList>
            <person name="Hosaka A.J."/>
        </authorList>
    </citation>
    <scope>NUCLEOTIDE SEQUENCE [LARGE SCALE GENOMIC DNA]</scope>
    <source>
        <tissue evidence="1">Young leaves</tissue>
    </source>
</reference>
<dbReference type="AlphaFoldDB" id="A0AAN8TL70"/>
<dbReference type="EMBL" id="JBANQN010000005">
    <property type="protein sequence ID" value="KAK6789150.1"/>
    <property type="molecule type" value="Genomic_DNA"/>
</dbReference>
<protein>
    <submittedName>
        <fullName evidence="1">Uncharacterized protein</fullName>
    </submittedName>
</protein>